<keyword evidence="2" id="KW-1185">Reference proteome</keyword>
<dbReference type="PANTHER" id="PTHR38166:SF1">
    <property type="entry name" value="C2H2-TYPE DOMAIN-CONTAINING PROTEIN"/>
    <property type="match status" value="1"/>
</dbReference>
<evidence type="ECO:0008006" key="3">
    <source>
        <dbReference type="Google" id="ProtNLM"/>
    </source>
</evidence>
<dbReference type="Proteomes" id="UP001303115">
    <property type="component" value="Unassembled WGS sequence"/>
</dbReference>
<evidence type="ECO:0000313" key="1">
    <source>
        <dbReference type="EMBL" id="KAK4034874.1"/>
    </source>
</evidence>
<sequence length="286" mass="31739">MCYRLRLNDTSRVKQHLGRKHAPEFYCERCRAIFPNEETHRRHHDSQSCTPQPHRFAGITHQQQRRLSRKSRSSLSEAERWFDIWDIVFPGQPRPASPYVDANLSEDLSRFKEFAHTRGLAMIAAEVRSGGLDISPAMEPEAVSALEQTISRGFVSMFETWTAEHGLGPFAQQTAPGPTPLGDHTNLDEARSVTQEPPANAILFADNGTVLFDSIPDGEARLTRAHGEQRHEGRGSCPSALWNGLSGGEADAEFDWGLERYSFFHDATGQVNPVTQGGTAGVGMAE</sequence>
<protein>
    <recommendedName>
        <fullName evidence="3">C2H2-type domain-containing protein</fullName>
    </recommendedName>
</protein>
<accession>A0AAN6SP45</accession>
<dbReference type="EMBL" id="MU854462">
    <property type="protein sequence ID" value="KAK4034874.1"/>
    <property type="molecule type" value="Genomic_DNA"/>
</dbReference>
<comment type="caution">
    <text evidence="1">The sequence shown here is derived from an EMBL/GenBank/DDBJ whole genome shotgun (WGS) entry which is preliminary data.</text>
</comment>
<dbReference type="AlphaFoldDB" id="A0AAN6SP45"/>
<proteinExistence type="predicted"/>
<reference evidence="2" key="1">
    <citation type="journal article" date="2023" name="Mol. Phylogenet. Evol.">
        <title>Genome-scale phylogeny and comparative genomics of the fungal order Sordariales.</title>
        <authorList>
            <person name="Hensen N."/>
            <person name="Bonometti L."/>
            <person name="Westerberg I."/>
            <person name="Brannstrom I.O."/>
            <person name="Guillou S."/>
            <person name="Cros-Aarteil S."/>
            <person name="Calhoun S."/>
            <person name="Haridas S."/>
            <person name="Kuo A."/>
            <person name="Mondo S."/>
            <person name="Pangilinan J."/>
            <person name="Riley R."/>
            <person name="LaButti K."/>
            <person name="Andreopoulos B."/>
            <person name="Lipzen A."/>
            <person name="Chen C."/>
            <person name="Yan M."/>
            <person name="Daum C."/>
            <person name="Ng V."/>
            <person name="Clum A."/>
            <person name="Steindorff A."/>
            <person name="Ohm R.A."/>
            <person name="Martin F."/>
            <person name="Silar P."/>
            <person name="Natvig D.O."/>
            <person name="Lalanne C."/>
            <person name="Gautier V."/>
            <person name="Ament-Velasquez S.L."/>
            <person name="Kruys A."/>
            <person name="Hutchinson M.I."/>
            <person name="Powell A.J."/>
            <person name="Barry K."/>
            <person name="Miller A.N."/>
            <person name="Grigoriev I.V."/>
            <person name="Debuchy R."/>
            <person name="Gladieux P."/>
            <person name="Hiltunen Thoren M."/>
            <person name="Johannesson H."/>
        </authorList>
    </citation>
    <scope>NUCLEOTIDE SEQUENCE [LARGE SCALE GENOMIC DNA]</scope>
    <source>
        <strain evidence="2">CBS 284.82</strain>
    </source>
</reference>
<gene>
    <name evidence="1" type="ORF">C8A01DRAFT_18393</name>
</gene>
<organism evidence="1 2">
    <name type="scientific">Parachaetomium inaequale</name>
    <dbReference type="NCBI Taxonomy" id="2588326"/>
    <lineage>
        <taxon>Eukaryota</taxon>
        <taxon>Fungi</taxon>
        <taxon>Dikarya</taxon>
        <taxon>Ascomycota</taxon>
        <taxon>Pezizomycotina</taxon>
        <taxon>Sordariomycetes</taxon>
        <taxon>Sordariomycetidae</taxon>
        <taxon>Sordariales</taxon>
        <taxon>Chaetomiaceae</taxon>
        <taxon>Parachaetomium</taxon>
    </lineage>
</organism>
<evidence type="ECO:0000313" key="2">
    <source>
        <dbReference type="Proteomes" id="UP001303115"/>
    </source>
</evidence>
<name>A0AAN6SP45_9PEZI</name>
<dbReference type="PANTHER" id="PTHR38166">
    <property type="entry name" value="C2H2-TYPE DOMAIN-CONTAINING PROTEIN-RELATED"/>
    <property type="match status" value="1"/>
</dbReference>